<keyword evidence="3" id="KW-1185">Reference proteome</keyword>
<dbReference type="Gene3D" id="3.10.20.90">
    <property type="entry name" value="Phosphatidylinositol 3-kinase Catalytic Subunit, Chain A, domain 1"/>
    <property type="match status" value="1"/>
</dbReference>
<gene>
    <name evidence="2" type="ORF">ACJ73_03549</name>
</gene>
<dbReference type="CDD" id="cd17039">
    <property type="entry name" value="Ubl_ubiquitin_like"/>
    <property type="match status" value="1"/>
</dbReference>
<comment type="caution">
    <text evidence="2">The sequence shown here is derived from an EMBL/GenBank/DDBJ whole genome shotgun (WGS) entry which is preliminary data.</text>
</comment>
<evidence type="ECO:0008006" key="4">
    <source>
        <dbReference type="Google" id="ProtNLM"/>
    </source>
</evidence>
<feature type="compositionally biased region" description="Low complexity" evidence="1">
    <location>
        <begin position="114"/>
        <end position="123"/>
    </location>
</feature>
<feature type="non-terminal residue" evidence="2">
    <location>
        <position position="129"/>
    </location>
</feature>
<reference evidence="2 3" key="1">
    <citation type="submission" date="2015-08" db="EMBL/GenBank/DDBJ databases">
        <title>Emmonsia species relationships and genome sequence.</title>
        <authorList>
            <person name="Cuomo C.A."/>
            <person name="Schwartz I.S."/>
            <person name="Kenyon C."/>
            <person name="De Hoog G.S."/>
            <person name="Govender N.P."/>
            <person name="Botha A."/>
            <person name="Moreno L."/>
            <person name="De Vries M."/>
            <person name="Munoz J.F."/>
            <person name="Stielow J.B."/>
        </authorList>
    </citation>
    <scope>NUCLEOTIDE SEQUENCE [LARGE SCALE GENOMIC DNA]</scope>
    <source>
        <strain evidence="2 3">EI222</strain>
    </source>
</reference>
<dbReference type="PANTHER" id="PTHR47795:SF1">
    <property type="entry name" value="DNA-DEPENDENT METALLOPROTEASE WSS1 HOMOLOG 2"/>
    <property type="match status" value="1"/>
</dbReference>
<dbReference type="STRING" id="1658174.A0A1J9Q968"/>
<protein>
    <recommendedName>
        <fullName evidence="4">Ubiquitin-like domain-containing protein</fullName>
    </recommendedName>
</protein>
<evidence type="ECO:0000313" key="3">
    <source>
        <dbReference type="Proteomes" id="UP000242791"/>
    </source>
</evidence>
<dbReference type="EMBL" id="LGTZ01000435">
    <property type="protein sequence ID" value="OJD25081.1"/>
    <property type="molecule type" value="Genomic_DNA"/>
</dbReference>
<dbReference type="Proteomes" id="UP000242791">
    <property type="component" value="Unassembled WGS sequence"/>
</dbReference>
<dbReference type="VEuPathDB" id="FungiDB:ACJ73_03549"/>
<feature type="compositionally biased region" description="Polar residues" evidence="1">
    <location>
        <begin position="1"/>
        <end position="12"/>
    </location>
</feature>
<dbReference type="PANTHER" id="PTHR47795">
    <property type="entry name" value="UBIQUITIN AND WLM DOMAIN-CONTAINING METALLOPROTEASE SPCC1442.07C"/>
    <property type="match status" value="1"/>
</dbReference>
<evidence type="ECO:0000256" key="1">
    <source>
        <dbReference type="SAM" id="MobiDB-lite"/>
    </source>
</evidence>
<dbReference type="GO" id="GO:0070628">
    <property type="term" value="F:proteasome binding"/>
    <property type="evidence" value="ECO:0007669"/>
    <property type="project" value="TreeGrafter"/>
</dbReference>
<feature type="region of interest" description="Disordered" evidence="1">
    <location>
        <begin position="1"/>
        <end position="23"/>
    </location>
</feature>
<feature type="region of interest" description="Disordered" evidence="1">
    <location>
        <begin position="110"/>
        <end position="129"/>
    </location>
</feature>
<dbReference type="InterPro" id="IPR029071">
    <property type="entry name" value="Ubiquitin-like_domsf"/>
</dbReference>
<name>A0A1J9Q968_9EURO</name>
<sequence>MGDLQGQRTTPAPSGKPEDVHENEITLSVHHRGKEHAFSLPPTSTLQDLSVSIAEQLSIPPANQKLLISPKPGMQRHPFQPILLTTLPYFLPRFKITLLGSTTAEVNSIKDAAPSSPRPLSSSNIKPAK</sequence>
<proteinExistence type="predicted"/>
<evidence type="ECO:0000313" key="2">
    <source>
        <dbReference type="EMBL" id="OJD25081.1"/>
    </source>
</evidence>
<accession>A0A1J9Q968</accession>
<dbReference type="OrthoDB" id="49605at2759"/>
<dbReference type="AlphaFoldDB" id="A0A1J9Q968"/>
<dbReference type="SUPFAM" id="SSF54236">
    <property type="entry name" value="Ubiquitin-like"/>
    <property type="match status" value="1"/>
</dbReference>
<organism evidence="2 3">
    <name type="scientific">Blastomyces percursus</name>
    <dbReference type="NCBI Taxonomy" id="1658174"/>
    <lineage>
        <taxon>Eukaryota</taxon>
        <taxon>Fungi</taxon>
        <taxon>Dikarya</taxon>
        <taxon>Ascomycota</taxon>
        <taxon>Pezizomycotina</taxon>
        <taxon>Eurotiomycetes</taxon>
        <taxon>Eurotiomycetidae</taxon>
        <taxon>Onygenales</taxon>
        <taxon>Ajellomycetaceae</taxon>
        <taxon>Blastomyces</taxon>
    </lineage>
</organism>